<keyword evidence="3" id="KW-1185">Reference proteome</keyword>
<keyword evidence="1" id="KW-0812">Transmembrane</keyword>
<evidence type="ECO:0000313" key="2">
    <source>
        <dbReference type="EMBL" id="KAL2819087.1"/>
    </source>
</evidence>
<comment type="caution">
    <text evidence="2">The sequence shown here is derived from an EMBL/GenBank/DDBJ whole genome shotgun (WGS) entry which is preliminary data.</text>
</comment>
<dbReference type="Proteomes" id="UP001610335">
    <property type="component" value="Unassembled WGS sequence"/>
</dbReference>
<keyword evidence="1" id="KW-1133">Transmembrane helix</keyword>
<accession>A0ABR4HWK0</accession>
<proteinExistence type="predicted"/>
<dbReference type="InterPro" id="IPR025363">
    <property type="entry name" value="DUF4267"/>
</dbReference>
<evidence type="ECO:0000256" key="1">
    <source>
        <dbReference type="SAM" id="Phobius"/>
    </source>
</evidence>
<name>A0ABR4HWK0_9EURO</name>
<dbReference type="EMBL" id="JBFXLS010000079">
    <property type="protein sequence ID" value="KAL2819087.1"/>
    <property type="molecule type" value="Genomic_DNA"/>
</dbReference>
<keyword evidence="1" id="KW-0472">Membrane</keyword>
<dbReference type="Pfam" id="PF14087">
    <property type="entry name" value="DUF4267"/>
    <property type="match status" value="1"/>
</dbReference>
<organism evidence="2 3">
    <name type="scientific">Aspergillus cavernicola</name>
    <dbReference type="NCBI Taxonomy" id="176166"/>
    <lineage>
        <taxon>Eukaryota</taxon>
        <taxon>Fungi</taxon>
        <taxon>Dikarya</taxon>
        <taxon>Ascomycota</taxon>
        <taxon>Pezizomycotina</taxon>
        <taxon>Eurotiomycetes</taxon>
        <taxon>Eurotiomycetidae</taxon>
        <taxon>Eurotiales</taxon>
        <taxon>Aspergillaceae</taxon>
        <taxon>Aspergillus</taxon>
        <taxon>Aspergillus subgen. Nidulantes</taxon>
    </lineage>
</organism>
<gene>
    <name evidence="2" type="ORF">BDW59DRAFT_151683</name>
</gene>
<sequence length="127" mass="13663">MFSNIALNHIPPLFVATTTTFGGFIPFFNAEYAIKEFGLPDRVAISKPAQSVMMTSAARISALGMAIFAFYSQDKLKEVDTIMAILGYVGLADGYVCWKEGVPGRGVFRAASGLAIAAWGWWGMTGV</sequence>
<evidence type="ECO:0000313" key="3">
    <source>
        <dbReference type="Proteomes" id="UP001610335"/>
    </source>
</evidence>
<protein>
    <submittedName>
        <fullName evidence="2">Uncharacterized protein</fullName>
    </submittedName>
</protein>
<feature type="transmembrane region" description="Helical" evidence="1">
    <location>
        <begin position="51"/>
        <end position="70"/>
    </location>
</feature>
<reference evidence="2 3" key="1">
    <citation type="submission" date="2024-07" db="EMBL/GenBank/DDBJ databases">
        <title>Section-level genome sequencing and comparative genomics of Aspergillus sections Usti and Cavernicolus.</title>
        <authorList>
            <consortium name="Lawrence Berkeley National Laboratory"/>
            <person name="Nybo J.L."/>
            <person name="Vesth T.C."/>
            <person name="Theobald S."/>
            <person name="Frisvad J.C."/>
            <person name="Larsen T.O."/>
            <person name="Kjaerboelling I."/>
            <person name="Rothschild-Mancinelli K."/>
            <person name="Lyhne E.K."/>
            <person name="Kogle M.E."/>
            <person name="Barry K."/>
            <person name="Clum A."/>
            <person name="Na H."/>
            <person name="Ledsgaard L."/>
            <person name="Lin J."/>
            <person name="Lipzen A."/>
            <person name="Kuo A."/>
            <person name="Riley R."/>
            <person name="Mondo S."/>
            <person name="LaButti K."/>
            <person name="Haridas S."/>
            <person name="Pangalinan J."/>
            <person name="Salamov A.A."/>
            <person name="Simmons B.A."/>
            <person name="Magnuson J.K."/>
            <person name="Chen J."/>
            <person name="Drula E."/>
            <person name="Henrissat B."/>
            <person name="Wiebenga A."/>
            <person name="Lubbers R.J."/>
            <person name="Gomes A.C."/>
            <person name="Makela M.R."/>
            <person name="Stajich J."/>
            <person name="Grigoriev I.V."/>
            <person name="Mortensen U.H."/>
            <person name="De vries R.P."/>
            <person name="Baker S.E."/>
            <person name="Andersen M.R."/>
        </authorList>
    </citation>
    <scope>NUCLEOTIDE SEQUENCE [LARGE SCALE GENOMIC DNA]</scope>
    <source>
        <strain evidence="2 3">CBS 600.67</strain>
    </source>
</reference>
<feature type="transmembrane region" description="Helical" evidence="1">
    <location>
        <begin position="12"/>
        <end position="30"/>
    </location>
</feature>